<accession>A0A067SNT8</accession>
<name>A0A067SNT8_GALM3</name>
<gene>
    <name evidence="3" type="ORF">GALMADRAFT_228846</name>
</gene>
<evidence type="ECO:0000313" key="3">
    <source>
        <dbReference type="EMBL" id="KDR72561.1"/>
    </source>
</evidence>
<proteinExistence type="predicted"/>
<dbReference type="Proteomes" id="UP000027222">
    <property type="component" value="Unassembled WGS sequence"/>
</dbReference>
<evidence type="ECO:0000313" key="4">
    <source>
        <dbReference type="Proteomes" id="UP000027222"/>
    </source>
</evidence>
<reference evidence="4" key="1">
    <citation type="journal article" date="2014" name="Proc. Natl. Acad. Sci. U.S.A.">
        <title>Extensive sampling of basidiomycete genomes demonstrates inadequacy of the white-rot/brown-rot paradigm for wood decay fungi.</title>
        <authorList>
            <person name="Riley R."/>
            <person name="Salamov A.A."/>
            <person name="Brown D.W."/>
            <person name="Nagy L.G."/>
            <person name="Floudas D."/>
            <person name="Held B.W."/>
            <person name="Levasseur A."/>
            <person name="Lombard V."/>
            <person name="Morin E."/>
            <person name="Otillar R."/>
            <person name="Lindquist E.A."/>
            <person name="Sun H."/>
            <person name="LaButti K.M."/>
            <person name="Schmutz J."/>
            <person name="Jabbour D."/>
            <person name="Luo H."/>
            <person name="Baker S.E."/>
            <person name="Pisabarro A.G."/>
            <person name="Walton J.D."/>
            <person name="Blanchette R.A."/>
            <person name="Henrissat B."/>
            <person name="Martin F."/>
            <person name="Cullen D."/>
            <person name="Hibbett D.S."/>
            <person name="Grigoriev I.V."/>
        </authorList>
    </citation>
    <scope>NUCLEOTIDE SEQUENCE [LARGE SCALE GENOMIC DNA]</scope>
    <source>
        <strain evidence="4">CBS 339.88</strain>
    </source>
</reference>
<feature type="signal peptide" evidence="2">
    <location>
        <begin position="1"/>
        <end position="19"/>
    </location>
</feature>
<dbReference type="AlphaFoldDB" id="A0A067SNT8"/>
<feature type="chain" id="PRO_5001646069" evidence="2">
    <location>
        <begin position="20"/>
        <end position="115"/>
    </location>
</feature>
<keyword evidence="4" id="KW-1185">Reference proteome</keyword>
<evidence type="ECO:0000256" key="1">
    <source>
        <dbReference type="SAM" id="MobiDB-lite"/>
    </source>
</evidence>
<sequence>MQPLSCVLSLCFFVCLVRTLPIPDRKAHVPRENIYQLRALEDPIFITAYKRPSISMPSGRDELVGEKLTYGMVTVDPIIRDIIERAQIELERRSIPNRRTEDERNSVGSRREQII</sequence>
<keyword evidence="2" id="KW-0732">Signal</keyword>
<dbReference type="HOGENOM" id="CLU_2109221_0_0_1"/>
<dbReference type="EMBL" id="KL142388">
    <property type="protein sequence ID" value="KDR72561.1"/>
    <property type="molecule type" value="Genomic_DNA"/>
</dbReference>
<feature type="region of interest" description="Disordered" evidence="1">
    <location>
        <begin position="93"/>
        <end position="115"/>
    </location>
</feature>
<protein>
    <submittedName>
        <fullName evidence="3">Uncharacterized protein</fullName>
    </submittedName>
</protein>
<evidence type="ECO:0000256" key="2">
    <source>
        <dbReference type="SAM" id="SignalP"/>
    </source>
</evidence>
<organism evidence="3 4">
    <name type="scientific">Galerina marginata (strain CBS 339.88)</name>
    <dbReference type="NCBI Taxonomy" id="685588"/>
    <lineage>
        <taxon>Eukaryota</taxon>
        <taxon>Fungi</taxon>
        <taxon>Dikarya</taxon>
        <taxon>Basidiomycota</taxon>
        <taxon>Agaricomycotina</taxon>
        <taxon>Agaricomycetes</taxon>
        <taxon>Agaricomycetidae</taxon>
        <taxon>Agaricales</taxon>
        <taxon>Agaricineae</taxon>
        <taxon>Strophariaceae</taxon>
        <taxon>Galerina</taxon>
    </lineage>
</organism>